<accession>A0ABT1XSN6</accession>
<keyword evidence="1" id="KW-1133">Transmembrane helix</keyword>
<sequence length="138" mass="15351">MPAPQPTQVMGFELPTGTDPHSVRKRIEAMEILLERSFRIPGVNFPVGLDSLVGLVPVLGDIVTTAMGAYIIWEARNLDMPKWKLWRMAGNVGFDALLGAVPLVGDAADFLFRSNTRNLKIVKKHLDKHHPATRIIEQ</sequence>
<feature type="transmembrane region" description="Helical" evidence="1">
    <location>
        <begin position="52"/>
        <end position="73"/>
    </location>
</feature>
<dbReference type="EMBL" id="JANKHH010000005">
    <property type="protein sequence ID" value="MCR2834232.1"/>
    <property type="molecule type" value="Genomic_DNA"/>
</dbReference>
<reference evidence="2 3" key="1">
    <citation type="submission" date="2022-08" db="EMBL/GenBank/DDBJ databases">
        <title>Polyphasic taxonomy analysis of Qipengyuania sp.RS5-5.</title>
        <authorList>
            <person name="Xamxidin M."/>
            <person name="Wu M."/>
        </authorList>
    </citation>
    <scope>NUCLEOTIDE SEQUENCE [LARGE SCALE GENOMIC DNA]</scope>
    <source>
        <strain evidence="2 3">RS5-5</strain>
    </source>
</reference>
<evidence type="ECO:0000313" key="2">
    <source>
        <dbReference type="EMBL" id="MCR2834232.1"/>
    </source>
</evidence>
<dbReference type="Proteomes" id="UP001206067">
    <property type="component" value="Unassembled WGS sequence"/>
</dbReference>
<evidence type="ECO:0000256" key="1">
    <source>
        <dbReference type="SAM" id="Phobius"/>
    </source>
</evidence>
<gene>
    <name evidence="2" type="ORF">NSO95_09775</name>
</gene>
<dbReference type="RefSeq" id="WP_257596036.1">
    <property type="nucleotide sequence ID" value="NZ_JANKHH010000005.1"/>
</dbReference>
<keyword evidence="1" id="KW-0812">Transmembrane</keyword>
<dbReference type="Pfam" id="PF13430">
    <property type="entry name" value="DUF4112"/>
    <property type="match status" value="1"/>
</dbReference>
<name>A0ABT1XSN6_9SPHN</name>
<dbReference type="PANTHER" id="PTHR35519:SF2">
    <property type="entry name" value="PH DOMAIN PROTEIN"/>
    <property type="match status" value="1"/>
</dbReference>
<organism evidence="2 3">
    <name type="scientific">Parerythrobacter lacustris</name>
    <dbReference type="NCBI Taxonomy" id="2969984"/>
    <lineage>
        <taxon>Bacteria</taxon>
        <taxon>Pseudomonadati</taxon>
        <taxon>Pseudomonadota</taxon>
        <taxon>Alphaproteobacteria</taxon>
        <taxon>Sphingomonadales</taxon>
        <taxon>Erythrobacteraceae</taxon>
        <taxon>Parerythrobacter</taxon>
    </lineage>
</organism>
<protein>
    <submittedName>
        <fullName evidence="2">DUF4112 domain-containing protein</fullName>
    </submittedName>
</protein>
<dbReference type="PANTHER" id="PTHR35519">
    <property type="entry name" value="MEMBRANE PROTEINS"/>
    <property type="match status" value="1"/>
</dbReference>
<keyword evidence="3" id="KW-1185">Reference proteome</keyword>
<dbReference type="InterPro" id="IPR025187">
    <property type="entry name" value="DUF4112"/>
</dbReference>
<evidence type="ECO:0000313" key="3">
    <source>
        <dbReference type="Proteomes" id="UP001206067"/>
    </source>
</evidence>
<proteinExistence type="predicted"/>
<keyword evidence="1" id="KW-0472">Membrane</keyword>
<comment type="caution">
    <text evidence="2">The sequence shown here is derived from an EMBL/GenBank/DDBJ whole genome shotgun (WGS) entry which is preliminary data.</text>
</comment>